<evidence type="ECO:0000313" key="3">
    <source>
        <dbReference type="Proteomes" id="UP001224890"/>
    </source>
</evidence>
<dbReference type="GeneID" id="85460845"/>
<keyword evidence="1" id="KW-0812">Transmembrane</keyword>
<keyword evidence="1" id="KW-1133">Transmembrane helix</keyword>
<proteinExistence type="predicted"/>
<keyword evidence="3" id="KW-1185">Reference proteome</keyword>
<name>A0AAJ0AB07_9PEZI</name>
<gene>
    <name evidence="2" type="ORF">BDP55DRAFT_683190</name>
</gene>
<reference evidence="2" key="1">
    <citation type="submission" date="2021-06" db="EMBL/GenBank/DDBJ databases">
        <title>Comparative genomics, transcriptomics and evolutionary studies reveal genomic signatures of adaptation to plant cell wall in hemibiotrophic fungi.</title>
        <authorList>
            <consortium name="DOE Joint Genome Institute"/>
            <person name="Baroncelli R."/>
            <person name="Diaz J.F."/>
            <person name="Benocci T."/>
            <person name="Peng M."/>
            <person name="Battaglia E."/>
            <person name="Haridas S."/>
            <person name="Andreopoulos W."/>
            <person name="Labutti K."/>
            <person name="Pangilinan J."/>
            <person name="Floch G.L."/>
            <person name="Makela M.R."/>
            <person name="Henrissat B."/>
            <person name="Grigoriev I.V."/>
            <person name="Crouch J.A."/>
            <person name="De Vries R.P."/>
            <person name="Sukno S.A."/>
            <person name="Thon M.R."/>
        </authorList>
    </citation>
    <scope>NUCLEOTIDE SEQUENCE</scope>
    <source>
        <strain evidence="2">CBS 193.32</strain>
    </source>
</reference>
<keyword evidence="1" id="KW-0472">Membrane</keyword>
<dbReference type="RefSeq" id="XP_060423035.1">
    <property type="nucleotide sequence ID" value="XM_060576319.1"/>
</dbReference>
<sequence>MHKFEPQYTYAHCMRRCEIQRLGGLGRYFRVSVLLVTFCGIFLTSAKPRTTSVLQLKSLNELLVLSSHRGESEATSLNICPRITKSFSESVQLSHCSHDARSRDDSRLQSLIRRGQRCLDSSSALP</sequence>
<feature type="transmembrane region" description="Helical" evidence="1">
    <location>
        <begin position="28"/>
        <end position="46"/>
    </location>
</feature>
<dbReference type="Proteomes" id="UP001224890">
    <property type="component" value="Unassembled WGS sequence"/>
</dbReference>
<evidence type="ECO:0000313" key="2">
    <source>
        <dbReference type="EMBL" id="KAK1658271.1"/>
    </source>
</evidence>
<dbReference type="AlphaFoldDB" id="A0AAJ0AB07"/>
<evidence type="ECO:0000256" key="1">
    <source>
        <dbReference type="SAM" id="Phobius"/>
    </source>
</evidence>
<organism evidence="2 3">
    <name type="scientific">Colletotrichum godetiae</name>
    <dbReference type="NCBI Taxonomy" id="1209918"/>
    <lineage>
        <taxon>Eukaryota</taxon>
        <taxon>Fungi</taxon>
        <taxon>Dikarya</taxon>
        <taxon>Ascomycota</taxon>
        <taxon>Pezizomycotina</taxon>
        <taxon>Sordariomycetes</taxon>
        <taxon>Hypocreomycetidae</taxon>
        <taxon>Glomerellales</taxon>
        <taxon>Glomerellaceae</taxon>
        <taxon>Colletotrichum</taxon>
        <taxon>Colletotrichum acutatum species complex</taxon>
    </lineage>
</organism>
<protein>
    <submittedName>
        <fullName evidence="2">Uncharacterized protein</fullName>
    </submittedName>
</protein>
<dbReference type="EMBL" id="JAHMHR010000076">
    <property type="protein sequence ID" value="KAK1658271.1"/>
    <property type="molecule type" value="Genomic_DNA"/>
</dbReference>
<accession>A0AAJ0AB07</accession>
<comment type="caution">
    <text evidence="2">The sequence shown here is derived from an EMBL/GenBank/DDBJ whole genome shotgun (WGS) entry which is preliminary data.</text>
</comment>